<sequence length="616" mass="70163">MALFGSSKKTPSIKKVRPTVVRTQNVAKELFKIAKSYEMDAELLDFNLLDVQTYTRIYDGTKETEWEEISTEESRNFDNEKLLLNPHFQIKQTYEIEVFSKKAAKDDHYHNLKLAVGANATKCKVYLSIAQGSRVEYIPHFEQDLLDMINRKKIRAGILVYMFDSMVDDVASKISARVRIAEKLEFEQSETHLIAEGYEPTATVNDELILHYENKQEVDENERVDYAQRGFIQSVKKGDLLIEYIKAKMGKPGRNCRGEYMEPKEPVVSNEPNFNVSDNIKVVEDENSIKYYADDNGYIAFEENTYVIKQEVDVDAIDFKTTGSIDSGVDSDVNITVKEADAIKDAVGSGMRVEVTEIEIDGNVGSNAVVLAKKANIGGQTHKSAKVTADELEINVHKGEAYGENVHITRLEHGKVEGEFVEVAQAVGGVIRGKEVEIGICASHVKATATRKIEIKKMLGSENSFTIDPLLSRDVQNSVEDNEEKIKEIKARLHELKKEIKKYTDLIKNGTKAYLEIKKRLLHYQKNKVKMPESFVKKYKQFQNMQQHLKILKEEFAQKQEKLNLLTTRTASFQDNILDARIINHDKWVGYNEIKFKLVDPPIELVYKPLEGSSEK</sequence>
<feature type="coiled-coil region" evidence="1">
    <location>
        <begin position="542"/>
        <end position="569"/>
    </location>
</feature>
<proteinExistence type="predicted"/>
<evidence type="ECO:0000256" key="1">
    <source>
        <dbReference type="SAM" id="Coils"/>
    </source>
</evidence>
<evidence type="ECO:0000259" key="2">
    <source>
        <dbReference type="Pfam" id="PF20250"/>
    </source>
</evidence>
<dbReference type="PANTHER" id="PTHR38032:SF1">
    <property type="entry name" value="RNA-BINDING PROTEIN KHPB N-TERMINAL DOMAIN-CONTAINING PROTEIN"/>
    <property type="match status" value="1"/>
</dbReference>
<dbReference type="EMBL" id="DRNH01000299">
    <property type="protein sequence ID" value="HFB54185.1"/>
    <property type="molecule type" value="Genomic_DNA"/>
</dbReference>
<dbReference type="Pfam" id="PF20250">
    <property type="entry name" value="FapA_N"/>
    <property type="match status" value="1"/>
</dbReference>
<dbReference type="InterPro" id="IPR046866">
    <property type="entry name" value="FapA_N"/>
</dbReference>
<organism evidence="3">
    <name type="scientific">Sulfurimonas autotrophica</name>
    <dbReference type="NCBI Taxonomy" id="202747"/>
    <lineage>
        <taxon>Bacteria</taxon>
        <taxon>Pseudomonadati</taxon>
        <taxon>Campylobacterota</taxon>
        <taxon>Epsilonproteobacteria</taxon>
        <taxon>Campylobacterales</taxon>
        <taxon>Sulfurimonadaceae</taxon>
        <taxon>Sulfurimonas</taxon>
    </lineage>
</organism>
<dbReference type="InterPro" id="IPR005646">
    <property type="entry name" value="FapA"/>
</dbReference>
<gene>
    <name evidence="3" type="ORF">ENJ67_05565</name>
</gene>
<protein>
    <submittedName>
        <fullName evidence="3">DUF342 domain-containing protein</fullName>
    </submittedName>
</protein>
<feature type="coiled-coil region" evidence="1">
    <location>
        <begin position="472"/>
        <end position="513"/>
    </location>
</feature>
<name>A0A7C3CB07_9BACT</name>
<feature type="domain" description="Flagellar Assembly Protein A N-terminal region" evidence="2">
    <location>
        <begin position="123"/>
        <end position="304"/>
    </location>
</feature>
<accession>A0A7C3CB07</accession>
<dbReference type="PANTHER" id="PTHR38032">
    <property type="entry name" value="POLYMERASE-RELATED"/>
    <property type="match status" value="1"/>
</dbReference>
<dbReference type="AlphaFoldDB" id="A0A7C3CB07"/>
<feature type="non-terminal residue" evidence="3">
    <location>
        <position position="616"/>
    </location>
</feature>
<evidence type="ECO:0000313" key="3">
    <source>
        <dbReference type="EMBL" id="HFB54185.1"/>
    </source>
</evidence>
<dbReference type="Proteomes" id="UP000886390">
    <property type="component" value="Unassembled WGS sequence"/>
</dbReference>
<reference evidence="3" key="1">
    <citation type="journal article" date="2020" name="mSystems">
        <title>Genome- and Community-Level Interaction Insights into Carbon Utilization and Element Cycling Functions of Hydrothermarchaeota in Hydrothermal Sediment.</title>
        <authorList>
            <person name="Zhou Z."/>
            <person name="Liu Y."/>
            <person name="Xu W."/>
            <person name="Pan J."/>
            <person name="Luo Z.H."/>
            <person name="Li M."/>
        </authorList>
    </citation>
    <scope>NUCLEOTIDE SEQUENCE [LARGE SCALE GENOMIC DNA]</scope>
    <source>
        <strain evidence="3">HyVt-507</strain>
    </source>
</reference>
<keyword evidence="1" id="KW-0175">Coiled coil</keyword>
<comment type="caution">
    <text evidence="3">The sequence shown here is derived from an EMBL/GenBank/DDBJ whole genome shotgun (WGS) entry which is preliminary data.</text>
</comment>